<evidence type="ECO:0000313" key="2">
    <source>
        <dbReference type="Proteomes" id="UP000033607"/>
    </source>
</evidence>
<proteinExistence type="predicted"/>
<dbReference type="AlphaFoldDB" id="A0A0F5YM69"/>
<dbReference type="Proteomes" id="UP000033607">
    <property type="component" value="Unassembled WGS sequence"/>
</dbReference>
<evidence type="ECO:0000313" key="1">
    <source>
        <dbReference type="EMBL" id="KKD39986.1"/>
    </source>
</evidence>
<sequence>MSNIGKIYYFRASYEPSIQLDINNLPDWLSVAVNWQGYRISTLPWIANVACLLGNLHVEDHPTGWKSYLESLGFKDVIPISCEDFYEDTLYC</sequence>
<dbReference type="EMBL" id="LATL02000146">
    <property type="protein sequence ID" value="KKD39986.1"/>
    <property type="molecule type" value="Genomic_DNA"/>
</dbReference>
<dbReference type="RefSeq" id="WP_046276503.1">
    <property type="nucleotide sequence ID" value="NZ_LATL02000146.1"/>
</dbReference>
<organism evidence="1 2">
    <name type="scientific">Limnoraphis robusta CS-951</name>
    <dbReference type="NCBI Taxonomy" id="1637645"/>
    <lineage>
        <taxon>Bacteria</taxon>
        <taxon>Bacillati</taxon>
        <taxon>Cyanobacteriota</taxon>
        <taxon>Cyanophyceae</taxon>
        <taxon>Oscillatoriophycideae</taxon>
        <taxon>Oscillatoriales</taxon>
        <taxon>Sirenicapillariaceae</taxon>
        <taxon>Limnoraphis</taxon>
    </lineage>
</organism>
<protein>
    <submittedName>
        <fullName evidence="1">Uncharacterized protein</fullName>
    </submittedName>
</protein>
<dbReference type="OrthoDB" id="460085at2"/>
<reference evidence="1 2" key="1">
    <citation type="submission" date="2015-06" db="EMBL/GenBank/DDBJ databases">
        <title>Draft genome assembly of filamentous brackish cyanobacterium Limnoraphis robusta strain CS-951.</title>
        <authorList>
            <person name="Willis A."/>
            <person name="Parks M."/>
            <person name="Burford M.A."/>
        </authorList>
    </citation>
    <scope>NUCLEOTIDE SEQUENCE [LARGE SCALE GENOMIC DNA]</scope>
    <source>
        <strain evidence="1 2">CS-951</strain>
    </source>
</reference>
<name>A0A0F5YM69_9CYAN</name>
<gene>
    <name evidence="1" type="ORF">WN50_00365</name>
</gene>
<accession>A0A0F5YM69</accession>
<comment type="caution">
    <text evidence="1">The sequence shown here is derived from an EMBL/GenBank/DDBJ whole genome shotgun (WGS) entry which is preliminary data.</text>
</comment>